<protein>
    <submittedName>
        <fullName evidence="2">Uncharacterized protein</fullName>
    </submittedName>
</protein>
<name>A0A1R2B2G8_9CILI</name>
<evidence type="ECO:0000313" key="3">
    <source>
        <dbReference type="Proteomes" id="UP000187209"/>
    </source>
</evidence>
<proteinExistence type="predicted"/>
<dbReference type="GO" id="GO:0005829">
    <property type="term" value="C:cytosol"/>
    <property type="evidence" value="ECO:0007669"/>
    <property type="project" value="TreeGrafter"/>
</dbReference>
<gene>
    <name evidence="2" type="ORF">SteCoe_30920</name>
</gene>
<organism evidence="2 3">
    <name type="scientific">Stentor coeruleus</name>
    <dbReference type="NCBI Taxonomy" id="5963"/>
    <lineage>
        <taxon>Eukaryota</taxon>
        <taxon>Sar</taxon>
        <taxon>Alveolata</taxon>
        <taxon>Ciliophora</taxon>
        <taxon>Postciliodesmatophora</taxon>
        <taxon>Heterotrichea</taxon>
        <taxon>Heterotrichida</taxon>
        <taxon>Stentoridae</taxon>
        <taxon>Stentor</taxon>
    </lineage>
</organism>
<dbReference type="SUPFAM" id="SSF82185">
    <property type="entry name" value="Histone H3 K4-specific methyltransferase SET7/9 N-terminal domain"/>
    <property type="match status" value="1"/>
</dbReference>
<sequence>MLNNGNWKCISLKDQSTYYGEISYMKPSGEMLTEETLSNDEKQHLPKVRHGQGVQLFSSSNQGTLCKYQGSWVKDKKHGKGECFYPNGDIYKGEFQNDKRHGTGCYTWQDGKKYDGEWKNDRMEGTGCFTYPSSSSEIQGEFKANYYVLNSDLILNPFIEGDDMNEEIRLQEEARKKNAKFFEAQHRQVKIHRLASPAELPSAISSIDKTNRIAAIITSSQSYLYKSDISKCMPGPIQEIDLKYLVTLRKTEGREKTREFLRSICMEVFINGGCLFLNLDDSQVKYDELYYPDMQEFFNPRSFPATLFKPDVMKRKEVWKSFCGDEDIEINENYIFVIWSKTKFDEALDDQDLLAKFEKKFSKVFALDNVDMVFCHNRIEEEASYRE</sequence>
<dbReference type="Pfam" id="PF02493">
    <property type="entry name" value="MORN"/>
    <property type="match status" value="4"/>
</dbReference>
<accession>A0A1R2B2G8</accession>
<dbReference type="InterPro" id="IPR003409">
    <property type="entry name" value="MORN"/>
</dbReference>
<dbReference type="PANTHER" id="PTHR43215">
    <property type="entry name" value="RADIAL SPOKE HEAD 1 HOMOLOG"/>
    <property type="match status" value="1"/>
</dbReference>
<dbReference type="EMBL" id="MPUH01001034">
    <property type="protein sequence ID" value="OMJ70972.1"/>
    <property type="molecule type" value="Genomic_DNA"/>
</dbReference>
<comment type="caution">
    <text evidence="2">The sequence shown here is derived from an EMBL/GenBank/DDBJ whole genome shotgun (WGS) entry which is preliminary data.</text>
</comment>
<dbReference type="AlphaFoldDB" id="A0A1R2B2G8"/>
<keyword evidence="3" id="KW-1185">Reference proteome</keyword>
<evidence type="ECO:0000256" key="1">
    <source>
        <dbReference type="ARBA" id="ARBA00022737"/>
    </source>
</evidence>
<dbReference type="Proteomes" id="UP000187209">
    <property type="component" value="Unassembled WGS sequence"/>
</dbReference>
<dbReference type="SMART" id="SM00698">
    <property type="entry name" value="MORN"/>
    <property type="match status" value="3"/>
</dbReference>
<reference evidence="2 3" key="1">
    <citation type="submission" date="2016-11" db="EMBL/GenBank/DDBJ databases">
        <title>The macronuclear genome of Stentor coeruleus: a giant cell with tiny introns.</title>
        <authorList>
            <person name="Slabodnick M."/>
            <person name="Ruby J.G."/>
            <person name="Reiff S.B."/>
            <person name="Swart E.C."/>
            <person name="Gosai S."/>
            <person name="Prabakaran S."/>
            <person name="Witkowska E."/>
            <person name="Larue G.E."/>
            <person name="Fisher S."/>
            <person name="Freeman R.M."/>
            <person name="Gunawardena J."/>
            <person name="Chu W."/>
            <person name="Stover N.A."/>
            <person name="Gregory B.D."/>
            <person name="Nowacki M."/>
            <person name="Derisi J."/>
            <person name="Roy S.W."/>
            <person name="Marshall W.F."/>
            <person name="Sood P."/>
        </authorList>
    </citation>
    <scope>NUCLEOTIDE SEQUENCE [LARGE SCALE GENOMIC DNA]</scope>
    <source>
        <strain evidence="2">WM001</strain>
    </source>
</reference>
<dbReference type="Gene3D" id="2.20.110.10">
    <property type="entry name" value="Histone H3 K4-specific methyltransferase SET7/9 N-terminal domain"/>
    <property type="match status" value="2"/>
</dbReference>
<dbReference type="OrthoDB" id="311018at2759"/>
<evidence type="ECO:0000313" key="2">
    <source>
        <dbReference type="EMBL" id="OMJ70972.1"/>
    </source>
</evidence>
<dbReference type="PANTHER" id="PTHR43215:SF14">
    <property type="entry name" value="RADIAL SPOKE HEAD 1 HOMOLOG"/>
    <property type="match status" value="1"/>
</dbReference>
<keyword evidence="1" id="KW-0677">Repeat</keyword>